<feature type="chain" id="PRO_5011450042" evidence="1">
    <location>
        <begin position="18"/>
        <end position="405"/>
    </location>
</feature>
<evidence type="ECO:0000313" key="3">
    <source>
        <dbReference type="Proteomes" id="UP000198901"/>
    </source>
</evidence>
<dbReference type="EMBL" id="FNGS01000005">
    <property type="protein sequence ID" value="SDM19585.1"/>
    <property type="molecule type" value="Genomic_DNA"/>
</dbReference>
<feature type="signal peptide" evidence="1">
    <location>
        <begin position="1"/>
        <end position="17"/>
    </location>
</feature>
<dbReference type="SUPFAM" id="SSF56235">
    <property type="entry name" value="N-terminal nucleophile aminohydrolases (Ntn hydrolases)"/>
    <property type="match status" value="1"/>
</dbReference>
<keyword evidence="2" id="KW-0378">Hydrolase</keyword>
<name>A0A1G9RB07_9BACT</name>
<accession>A0A1G9RB07</accession>
<dbReference type="PANTHER" id="PTHR39328:SF1">
    <property type="entry name" value="BLL2871 PROTEIN"/>
    <property type="match status" value="1"/>
</dbReference>
<evidence type="ECO:0000256" key="1">
    <source>
        <dbReference type="SAM" id="SignalP"/>
    </source>
</evidence>
<keyword evidence="1" id="KW-0732">Signal</keyword>
<protein>
    <submittedName>
        <fullName evidence="2">Uncharacterized conserved protein, Ntn-hydrolase superfamily</fullName>
    </submittedName>
</protein>
<dbReference type="Proteomes" id="UP000198901">
    <property type="component" value="Unassembled WGS sequence"/>
</dbReference>
<keyword evidence="3" id="KW-1185">Reference proteome</keyword>
<organism evidence="2 3">
    <name type="scientific">Siphonobacter aquaeclarae</name>
    <dbReference type="NCBI Taxonomy" id="563176"/>
    <lineage>
        <taxon>Bacteria</taxon>
        <taxon>Pseudomonadati</taxon>
        <taxon>Bacteroidota</taxon>
        <taxon>Cytophagia</taxon>
        <taxon>Cytophagales</taxon>
        <taxon>Cytophagaceae</taxon>
        <taxon>Siphonobacter</taxon>
    </lineage>
</organism>
<dbReference type="SUPFAM" id="SSF48452">
    <property type="entry name" value="TPR-like"/>
    <property type="match status" value="1"/>
</dbReference>
<dbReference type="Gene3D" id="3.60.20.10">
    <property type="entry name" value="Glutamine Phosphoribosylpyrophosphate, subunit 1, domain 1"/>
    <property type="match status" value="1"/>
</dbReference>
<dbReference type="RefSeq" id="WP_093203246.1">
    <property type="nucleotide sequence ID" value="NZ_FNGS01000005.1"/>
</dbReference>
<proteinExistence type="predicted"/>
<sequence>MRLLRYALLCLSLPLHAQNLPSLLHDRNVQSTFSIVAFDPQAEEWGIAVATNNLAVGASTAYIRPGVGAFTLIAETEPAYAANGFRLLEQGRSIEEALDFTRKKDTLSYQRQFAGVDADGNVFAFTGESLRYWKGTATHRTGFHFAVLGNQLAPGVTDRMAETFETTTGTLATRLLAALLAGERAGGQINGKQSAALLVKGVRHEWYEDIDLRVDHSRHPFEDLRRLLDYYEGRVLTNRAAFAARNDNPARARGFLAEATRKTKGWYGFYGRIAKVHWLLQEPVPARKLVLEALRAEPRWKENLPAFYGIYDATLERLYPEKKFTLADWTLAVDMLIDVRQAEKAFGLAERTLARFPESPQLWYLKALAAKETGRLSEARRAAARALALDPAHAEAGKLAGALSD</sequence>
<reference evidence="2 3" key="1">
    <citation type="submission" date="2016-10" db="EMBL/GenBank/DDBJ databases">
        <authorList>
            <person name="de Groot N.N."/>
        </authorList>
    </citation>
    <scope>NUCLEOTIDE SEQUENCE [LARGE SCALE GENOMIC DNA]</scope>
    <source>
        <strain evidence="2 3">DSM 21668</strain>
    </source>
</reference>
<dbReference type="STRING" id="563176.SAMN04488090_2791"/>
<dbReference type="Pfam" id="PF06267">
    <property type="entry name" value="DUF1028"/>
    <property type="match status" value="1"/>
</dbReference>
<dbReference type="GO" id="GO:0016787">
    <property type="term" value="F:hydrolase activity"/>
    <property type="evidence" value="ECO:0007669"/>
    <property type="project" value="UniProtKB-KW"/>
</dbReference>
<dbReference type="OrthoDB" id="9790012at2"/>
<gene>
    <name evidence="2" type="ORF">SAMN04488090_2791</name>
</gene>
<dbReference type="Gene3D" id="1.25.40.10">
    <property type="entry name" value="Tetratricopeptide repeat domain"/>
    <property type="match status" value="1"/>
</dbReference>
<dbReference type="PANTHER" id="PTHR39328">
    <property type="entry name" value="BLL2871 PROTEIN"/>
    <property type="match status" value="1"/>
</dbReference>
<dbReference type="InterPro" id="IPR010430">
    <property type="entry name" value="DUF1028"/>
</dbReference>
<dbReference type="InterPro" id="IPR011990">
    <property type="entry name" value="TPR-like_helical_dom_sf"/>
</dbReference>
<dbReference type="InterPro" id="IPR029055">
    <property type="entry name" value="Ntn_hydrolases_N"/>
</dbReference>
<evidence type="ECO:0000313" key="2">
    <source>
        <dbReference type="EMBL" id="SDM19585.1"/>
    </source>
</evidence>
<dbReference type="AlphaFoldDB" id="A0A1G9RB07"/>